<dbReference type="Proteomes" id="UP000267464">
    <property type="component" value="Unassembled WGS sequence"/>
</dbReference>
<accession>A0A3N7HVA3</accession>
<dbReference type="EMBL" id="QUSW01000001">
    <property type="protein sequence ID" value="RQP26227.1"/>
    <property type="molecule type" value="Genomic_DNA"/>
</dbReference>
<evidence type="ECO:0000313" key="1">
    <source>
        <dbReference type="EMBL" id="RQP26227.1"/>
    </source>
</evidence>
<dbReference type="InterPro" id="IPR026286">
    <property type="entry name" value="MaiA/AMDase"/>
</dbReference>
<proteinExistence type="predicted"/>
<name>A0A3N7HVA3_9BURK</name>
<dbReference type="InterPro" id="IPR053714">
    <property type="entry name" value="Iso_Racemase_Enz_sf"/>
</dbReference>
<gene>
    <name evidence="1" type="ORF">DZC73_04115</name>
</gene>
<dbReference type="PIRSF" id="PIRSF015736">
    <property type="entry name" value="MI"/>
    <property type="match status" value="1"/>
</dbReference>
<dbReference type="PANTHER" id="PTHR40267:SF1">
    <property type="entry name" value="BLR3294 PROTEIN"/>
    <property type="match status" value="1"/>
</dbReference>
<organism evidence="1 2">
    <name type="scientific">Piscinibacter terrae</name>
    <dbReference type="NCBI Taxonomy" id="2496871"/>
    <lineage>
        <taxon>Bacteria</taxon>
        <taxon>Pseudomonadati</taxon>
        <taxon>Pseudomonadota</taxon>
        <taxon>Betaproteobacteria</taxon>
        <taxon>Burkholderiales</taxon>
        <taxon>Sphaerotilaceae</taxon>
        <taxon>Piscinibacter</taxon>
    </lineage>
</organism>
<keyword evidence="2" id="KW-1185">Reference proteome</keyword>
<dbReference type="PANTHER" id="PTHR40267">
    <property type="entry name" value="BLR3294 PROTEIN"/>
    <property type="match status" value="1"/>
</dbReference>
<dbReference type="AlphaFoldDB" id="A0A3N7HVA3"/>
<sequence length="246" mass="26146">MIVPSWNTTMEAELPELLRRQQQSGSPRLSLHSARLRPMAGPDEQDAVMDAVDALSDAQVEALIHADVSGLMLRGRRRICDMHAQLSQQAAESGRHPSVITSAGALVSALKALNAGRITLIAPYLKAATQQVCKTLGEYGIEAVQSRSLEIVAPALVGRLDQAKLLAIASQLDYSGSQALVISACVQMPSLDVIDEAEQMLGLPVISAATATAFELLNCLDIEPAIHGAGCLLRPRSAARRQAVVL</sequence>
<reference evidence="1 2" key="2">
    <citation type="submission" date="2018-12" db="EMBL/GenBank/DDBJ databases">
        <title>Rhizobacter gummiphilus sp. nov., a rubber-degrading bacterium isolated from the soil of a botanical garden in Japan.</title>
        <authorList>
            <person name="Shunsuke S.S."/>
        </authorList>
    </citation>
    <scope>NUCLEOTIDE SEQUENCE [LARGE SCALE GENOMIC DNA]</scope>
    <source>
        <strain evidence="1 2">S-16</strain>
    </source>
</reference>
<comment type="caution">
    <text evidence="1">The sequence shown here is derived from an EMBL/GenBank/DDBJ whole genome shotgun (WGS) entry which is preliminary data.</text>
</comment>
<reference evidence="1 2" key="1">
    <citation type="submission" date="2018-08" db="EMBL/GenBank/DDBJ databases">
        <authorList>
            <person name="Khan S.A."/>
            <person name="Jeon C.O."/>
            <person name="Chun B.H."/>
            <person name="Jeong S.E."/>
        </authorList>
    </citation>
    <scope>NUCLEOTIDE SEQUENCE [LARGE SCALE GENOMIC DNA]</scope>
    <source>
        <strain evidence="1 2">S-16</strain>
    </source>
</reference>
<protein>
    <recommendedName>
        <fullName evidence="3">Maleate isomerase</fullName>
    </recommendedName>
</protein>
<dbReference type="Gene3D" id="3.40.50.12500">
    <property type="match status" value="1"/>
</dbReference>
<evidence type="ECO:0000313" key="2">
    <source>
        <dbReference type="Proteomes" id="UP000267464"/>
    </source>
</evidence>
<evidence type="ECO:0008006" key="3">
    <source>
        <dbReference type="Google" id="ProtNLM"/>
    </source>
</evidence>
<dbReference type="Pfam" id="PF17645">
    <property type="entry name" value="Amdase"/>
    <property type="match status" value="1"/>
</dbReference>